<sequence>MKQLFFSIILVLIGNSVNAQISLKTEYLGTSKYHPEDVEKSSGKEGSAFVYQANLKLPLSISKDSLPKIWGVDISGALVDLDNTNLNQNEVFLILPTFRFRYFTFAP</sequence>
<dbReference type="Pfam" id="PF19783">
    <property type="entry name" value="DUF6268"/>
    <property type="match status" value="1"/>
</dbReference>
<dbReference type="InterPro" id="IPR046235">
    <property type="entry name" value="DUF6268"/>
</dbReference>
<keyword evidence="1" id="KW-0732">Signal</keyword>
<comment type="caution">
    <text evidence="3">The sequence shown here is derived from an EMBL/GenBank/DDBJ whole genome shotgun (WGS) entry which is preliminary data.</text>
</comment>
<feature type="chain" id="PRO_5045881872" description="DUF6268 domain-containing protein" evidence="1">
    <location>
        <begin position="20"/>
        <end position="107"/>
    </location>
</feature>
<proteinExistence type="predicted"/>
<dbReference type="EMBL" id="JAVDQA010000009">
    <property type="protein sequence ID" value="MDR6301908.1"/>
    <property type="molecule type" value="Genomic_DNA"/>
</dbReference>
<dbReference type="Proteomes" id="UP001257659">
    <property type="component" value="Unassembled WGS sequence"/>
</dbReference>
<organism evidence="3 4">
    <name type="scientific">Mesonia maritima</name>
    <dbReference type="NCBI Taxonomy" id="1793873"/>
    <lineage>
        <taxon>Bacteria</taxon>
        <taxon>Pseudomonadati</taxon>
        <taxon>Bacteroidota</taxon>
        <taxon>Flavobacteriia</taxon>
        <taxon>Flavobacteriales</taxon>
        <taxon>Flavobacteriaceae</taxon>
        <taxon>Mesonia</taxon>
    </lineage>
</organism>
<accession>A0ABU1K8G5</accession>
<evidence type="ECO:0000313" key="3">
    <source>
        <dbReference type="EMBL" id="MDR6301908.1"/>
    </source>
</evidence>
<name>A0ABU1K8G5_9FLAO</name>
<gene>
    <name evidence="3" type="ORF">GGR31_002583</name>
</gene>
<reference evidence="3 4" key="1">
    <citation type="submission" date="2023-07" db="EMBL/GenBank/DDBJ databases">
        <title>Genomic Encyclopedia of Type Strains, Phase IV (KMG-IV): sequencing the most valuable type-strain genomes for metagenomic binning, comparative biology and taxonomic classification.</title>
        <authorList>
            <person name="Goeker M."/>
        </authorList>
    </citation>
    <scope>NUCLEOTIDE SEQUENCE [LARGE SCALE GENOMIC DNA]</scope>
    <source>
        <strain evidence="3 4">DSM 102814</strain>
    </source>
</reference>
<feature type="domain" description="DUF6268" evidence="2">
    <location>
        <begin position="16"/>
        <end position="90"/>
    </location>
</feature>
<evidence type="ECO:0000256" key="1">
    <source>
        <dbReference type="SAM" id="SignalP"/>
    </source>
</evidence>
<dbReference type="RefSeq" id="WP_309729833.1">
    <property type="nucleotide sequence ID" value="NZ_JAVDQA010000009.1"/>
</dbReference>
<evidence type="ECO:0000313" key="4">
    <source>
        <dbReference type="Proteomes" id="UP001257659"/>
    </source>
</evidence>
<feature type="signal peptide" evidence="1">
    <location>
        <begin position="1"/>
        <end position="19"/>
    </location>
</feature>
<evidence type="ECO:0000259" key="2">
    <source>
        <dbReference type="Pfam" id="PF19783"/>
    </source>
</evidence>
<keyword evidence="4" id="KW-1185">Reference proteome</keyword>
<protein>
    <recommendedName>
        <fullName evidence="2">DUF6268 domain-containing protein</fullName>
    </recommendedName>
</protein>